<dbReference type="PANTHER" id="PTHR43798:SF33">
    <property type="entry name" value="HYDROLASE, PUTATIVE (AFU_ORTHOLOGUE AFUA_2G14860)-RELATED"/>
    <property type="match status" value="1"/>
</dbReference>
<dbReference type="InterPro" id="IPR029058">
    <property type="entry name" value="AB_hydrolase_fold"/>
</dbReference>
<name>A0A318JBV8_9NEIS</name>
<dbReference type="Pfam" id="PF00561">
    <property type="entry name" value="Abhydrolase_1"/>
    <property type="match status" value="1"/>
</dbReference>
<keyword evidence="3" id="KW-1185">Reference proteome</keyword>
<dbReference type="InterPro" id="IPR050266">
    <property type="entry name" value="AB_hydrolase_sf"/>
</dbReference>
<gene>
    <name evidence="2" type="ORF">DFR38_109124</name>
</gene>
<evidence type="ECO:0000313" key="2">
    <source>
        <dbReference type="EMBL" id="PXX46282.1"/>
    </source>
</evidence>
<dbReference type="PANTHER" id="PTHR43798">
    <property type="entry name" value="MONOACYLGLYCEROL LIPASE"/>
    <property type="match status" value="1"/>
</dbReference>
<protein>
    <submittedName>
        <fullName evidence="2">Pimeloyl-ACP methyl ester carboxylesterase</fullName>
    </submittedName>
</protein>
<accession>A0A318JBV8</accession>
<dbReference type="PRINTS" id="PR00111">
    <property type="entry name" value="ABHYDROLASE"/>
</dbReference>
<dbReference type="AlphaFoldDB" id="A0A318JBV8"/>
<dbReference type="EMBL" id="QJKC01000009">
    <property type="protein sequence ID" value="PXX46282.1"/>
    <property type="molecule type" value="Genomic_DNA"/>
</dbReference>
<dbReference type="GO" id="GO:0016020">
    <property type="term" value="C:membrane"/>
    <property type="evidence" value="ECO:0007669"/>
    <property type="project" value="TreeGrafter"/>
</dbReference>
<reference evidence="2 3" key="1">
    <citation type="submission" date="2018-05" db="EMBL/GenBank/DDBJ databases">
        <title>Genomic Encyclopedia of Type Strains, Phase IV (KMG-IV): sequencing the most valuable type-strain genomes for metagenomic binning, comparative biology and taxonomic classification.</title>
        <authorList>
            <person name="Goeker M."/>
        </authorList>
    </citation>
    <scope>NUCLEOTIDE SEQUENCE [LARGE SCALE GENOMIC DNA]</scope>
    <source>
        <strain evidence="2 3">DSM 25134</strain>
    </source>
</reference>
<feature type="domain" description="AB hydrolase-1" evidence="1">
    <location>
        <begin position="22"/>
        <end position="237"/>
    </location>
</feature>
<proteinExistence type="predicted"/>
<dbReference type="Gene3D" id="3.40.50.1820">
    <property type="entry name" value="alpha/beta hydrolase"/>
    <property type="match status" value="1"/>
</dbReference>
<organism evidence="2 3">
    <name type="scientific">Aquitalea magnusonii</name>
    <dbReference type="NCBI Taxonomy" id="332411"/>
    <lineage>
        <taxon>Bacteria</taxon>
        <taxon>Pseudomonadati</taxon>
        <taxon>Pseudomonadota</taxon>
        <taxon>Betaproteobacteria</taxon>
        <taxon>Neisseriales</taxon>
        <taxon>Chromobacteriaceae</taxon>
        <taxon>Aquitalea</taxon>
    </lineage>
</organism>
<dbReference type="SUPFAM" id="SSF53474">
    <property type="entry name" value="alpha/beta-Hydrolases"/>
    <property type="match status" value="1"/>
</dbReference>
<dbReference type="RefSeq" id="WP_110313408.1">
    <property type="nucleotide sequence ID" value="NZ_QJKC01000009.1"/>
</dbReference>
<evidence type="ECO:0000259" key="1">
    <source>
        <dbReference type="Pfam" id="PF00561"/>
    </source>
</evidence>
<dbReference type="Proteomes" id="UP000248395">
    <property type="component" value="Unassembled WGS sequence"/>
</dbReference>
<evidence type="ECO:0000313" key="3">
    <source>
        <dbReference type="Proteomes" id="UP000248395"/>
    </source>
</evidence>
<dbReference type="InterPro" id="IPR000073">
    <property type="entry name" value="AB_hydrolase_1"/>
</dbReference>
<dbReference type="OrthoDB" id="3663240at2"/>
<sequence>MQVFHSQHGALRYHDLPGRGVPLLFIHGLGCAGSSDFPRVAADPALAGQRCLLLDLLGAGFSDRPDDFAYTIAAHAATVADLLDHLDLPQLHMVGHSMGGAVAIAASSLRPDKVARLLLLEPNLDAGGGVFSRALAAMSEDAFIQRGQRRLARLASCEGSPLWAGSLAASHAPAVHRAAVSLVQGGEPSWRSQLLALGMPRDVVVGERSLPQPALTRLAQDGVSVHVLADAGHAMSEDNPAGLAALLAAILEQDHVA</sequence>
<comment type="caution">
    <text evidence="2">The sequence shown here is derived from an EMBL/GenBank/DDBJ whole genome shotgun (WGS) entry which is preliminary data.</text>
</comment>